<keyword evidence="1" id="KW-0812">Transmembrane</keyword>
<dbReference type="InterPro" id="IPR012334">
    <property type="entry name" value="Pectin_lyas_fold"/>
</dbReference>
<dbReference type="Proteomes" id="UP000195540">
    <property type="component" value="Chromosome"/>
</dbReference>
<dbReference type="Pfam" id="PF04830">
    <property type="entry name" value="DUF637"/>
    <property type="match status" value="1"/>
</dbReference>
<proteinExistence type="predicted"/>
<evidence type="ECO:0000256" key="1">
    <source>
        <dbReference type="SAM" id="Phobius"/>
    </source>
</evidence>
<dbReference type="InterPro" id="IPR011050">
    <property type="entry name" value="Pectin_lyase_fold/virulence"/>
</dbReference>
<keyword evidence="1" id="KW-1133">Transmembrane helix</keyword>
<evidence type="ECO:0000259" key="2">
    <source>
        <dbReference type="SMART" id="SM00912"/>
    </source>
</evidence>
<dbReference type="Gene3D" id="2.160.20.10">
    <property type="entry name" value="Single-stranded right-handed beta-helix, Pectin lyase-like"/>
    <property type="match status" value="1"/>
</dbReference>
<feature type="transmembrane region" description="Helical" evidence="1">
    <location>
        <begin position="12"/>
        <end position="30"/>
    </location>
</feature>
<dbReference type="NCBIfam" id="TIGR01901">
    <property type="entry name" value="adhes_NPXG"/>
    <property type="match status" value="1"/>
</dbReference>
<dbReference type="InterPro" id="IPR006915">
    <property type="entry name" value="DUF637_hemagglutn_put"/>
</dbReference>
<dbReference type="RefSeq" id="WP_087726661.1">
    <property type="nucleotide sequence ID" value="NZ_BGKW01000007.1"/>
</dbReference>
<dbReference type="SMART" id="SM00912">
    <property type="entry name" value="Haemagg_act"/>
    <property type="match status" value="1"/>
</dbReference>
<dbReference type="Pfam" id="PF05860">
    <property type="entry name" value="TPS"/>
    <property type="match status" value="1"/>
</dbReference>
<evidence type="ECO:0000313" key="3">
    <source>
        <dbReference type="EMBL" id="ARX35599.1"/>
    </source>
</evidence>
<gene>
    <name evidence="3" type="ORF">AM402_16030</name>
</gene>
<dbReference type="SUPFAM" id="SSF51126">
    <property type="entry name" value="Pectin lyase-like"/>
    <property type="match status" value="1"/>
</dbReference>
<reference evidence="3 4" key="1">
    <citation type="submission" date="2017-05" db="EMBL/GenBank/DDBJ databases">
        <title>Whole genome sequencing of Proteus mirabilis AR_0155.</title>
        <authorList>
            <person name="Conlan S."/>
            <person name="Thomas P.J."/>
            <person name="Mullikin J."/>
            <person name="Frank K.M."/>
            <person name="Segre J.A."/>
        </authorList>
    </citation>
    <scope>NUCLEOTIDE SEQUENCE [LARGE SCALE GENOMIC DNA]</scope>
    <source>
        <strain evidence="3 4">AR_0155</strain>
    </source>
</reference>
<protein>
    <submittedName>
        <fullName evidence="3">Adhesin</fullName>
    </submittedName>
</protein>
<keyword evidence="1" id="KW-0472">Membrane</keyword>
<organism evidence="3 4">
    <name type="scientific">Proteus mirabilis</name>
    <dbReference type="NCBI Taxonomy" id="584"/>
    <lineage>
        <taxon>Bacteria</taxon>
        <taxon>Pseudomonadati</taxon>
        <taxon>Pseudomonadota</taxon>
        <taxon>Gammaproteobacteria</taxon>
        <taxon>Enterobacterales</taxon>
        <taxon>Morganellaceae</taxon>
        <taxon>Proteus</taxon>
    </lineage>
</organism>
<feature type="domain" description="Filamentous haemagglutinin FhaB/tRNA nuclease CdiA-like TPS" evidence="2">
    <location>
        <begin position="46"/>
        <end position="166"/>
    </location>
</feature>
<sequence>MHKKDISRKQRLISYCVIYLTAIYPLHPAWGSVITSSDKTITINQQNNIPIINIATPNDSGVSHNRFNVFNVNKQGAVLNNSQVDANSQLAKKISANKNLKGNTANLIINEVVGNSRSQLLGKLEVAGQQADVLIANPNGISCDGCSFINTPSITLTTGKPQFSPQGTYSALEVKKGSIVIGKQGMNADLQNYADIISRSIEINGKINAKNLSLMQGNNHIDFGKGTVNSINGEGVKPTVAIDTKALGGMYANQIRLVSTEKGVGVNLTDIQTKQNSINLTVDGKITFNGNIQSEQDINVSSKALQMNSNASLKAQRDITLATNTLTNHSDIIAEKDMRLFVDKFTNKGEKALIQAKDNLWIQKNAQGEPSSLIENQSATIKTEKGDLIIRTKKLVNESITPLFKEIKQEPDSTSSINIGTHFLHPYNSPTNNFLIIILLAELKELSDKKWFDILDLKNNGGVNVERSLFEKNKKYVPSVIYSGKNLYIQSNEFFNTQSDIFATNDLIATGNNAKVYYYRFGHLNKWDLYSHDNAHIFYRDDVNKYNIDETKFQKIVHFIPFTKTGSHYEFIVDSASEYMIKAGNNLVLDFKDSIALERKFPFLEKEIKKYRRISDFESTILAKNILLNANNLNISLNLKSSNSLSVIANKNINISNSNLLSGDIINLTAIDNVNSENIDVTAKHFSIITKNGDINYSFSPIASYTLNSIKAPFIDVSEKIDFYSGKNIYISNVIINESNEKSLSALENIKIKRDESLFFNLMPNFRDEQYISAFLFNMGLWKSKNNISLMAGKDIVSQGIKYYSNKEITFNAGQDIFLASKLIKEAAPFFSDIHYPQLQSKLFSDNNLILNAARDIDLSSTVLNSKDKVIVLAGRNIKLGANAYSAIKDPHEDAQDIQYATTSIMGNKGISIASSGSLTTEGNSLKSEGDIAISSGGNIQLGSVRTHFRKESDSELEELRKQVSTEINSGNHLTLLSEGSILFQASQLAANKKMDIAAKGGFLYAQAMEESSYYEEEKKKCNWWTLCATKKKYTKTFNNTTNKVTEFIANDDINLIAKDDITLEASKLETAKNAKLTSKTGGINFKAVKDTAFKQVITRSKDIYITQRNQGYTKGTWLLPELYIGGKLTIDAPKGISADIKAKKEQSLEQALTALSNTPEYAWLNALQGQENINWNLVKDTYSSWDDKTQQLNPVVGAVIAIAVGVATYGTATAASIGGMASNATIAAGASAGVASTASVAAQAGFASLVSQAAVSLAENQGNISKTFGALSRSDTVKSIVTSMAVAGALQGLDQFMGWDQAIQGGTLPTTGKLLATDNATWTQVAQRVASQSVVSSTLGTAIQGGSFIDNFKTALLSHIGSQFHAEGANLIGDNGAILGHAGKVLSHSVVAGVSAEIAGGSVTGAVAGALAAEIAAISLQSKLFEPSYLNETDRQVALIQEALHGNEGKTQLTKLIGALTGAIVTRKPEGVFSAANSAELVYRHNYSEHMLSKLALENNKDIIAASKGDVAAAERVVNRQNAGMIAIALGLGGSASIIGGHTVIAATPELIAITQAAFSTCKANWVYCANQLGINIAGISAPEAAIAGVTVGTGYKVLASSEESAKAFSSMLANSSKSLMTSGKLNITAIKPIVEQEKLLITTNKKAIEIINNGEFIIYSGVTTNGYKVSNGAKTVVFKNELEHPIVQSRINIKVGDVESGWLHVQKRHFSGAQNASQFTLSEQEIKDILLSPAVIKIPINKTRESYNKNTNSIDILYERVIQLDKNIGIDKFSKQPTNIITMLTDKNGNLITTTPGEIK</sequence>
<name>A0AAN1C2Z8_PROMI</name>
<evidence type="ECO:0000313" key="4">
    <source>
        <dbReference type="Proteomes" id="UP000195540"/>
    </source>
</evidence>
<dbReference type="InterPro" id="IPR008638">
    <property type="entry name" value="FhaB/CdiA-like_TPS"/>
</dbReference>
<dbReference type="EMBL" id="CP021694">
    <property type="protein sequence ID" value="ARX35599.1"/>
    <property type="molecule type" value="Genomic_DNA"/>
</dbReference>
<accession>A0AAN1C2Z8</accession>